<dbReference type="OrthoDB" id="7841035at2"/>
<evidence type="ECO:0000313" key="8">
    <source>
        <dbReference type="Proteomes" id="UP000194137"/>
    </source>
</evidence>
<keyword evidence="3" id="KW-1003">Cell membrane</keyword>
<evidence type="ECO:0000256" key="2">
    <source>
        <dbReference type="ARBA" id="ARBA00022448"/>
    </source>
</evidence>
<name>A0A1W6ZSV0_9HYPH</name>
<dbReference type="RefSeq" id="WP_086088849.1">
    <property type="nucleotide sequence ID" value="NZ_CP021112.1"/>
</dbReference>
<evidence type="ECO:0000313" key="7">
    <source>
        <dbReference type="EMBL" id="ARQ00454.1"/>
    </source>
</evidence>
<evidence type="ECO:0000256" key="3">
    <source>
        <dbReference type="ARBA" id="ARBA00022475"/>
    </source>
</evidence>
<dbReference type="Proteomes" id="UP000194137">
    <property type="component" value="Chromosome"/>
</dbReference>
<sequence>MQVPTRWGAVAALLIAGVVVALQIGKAAIAVPVLQRELSLSLVVASWVLGAYGALGAAAGLPSGIVASLFSAKRTLIAGLVAAGLGSLAGALATNGGFLIATRVVEGCGFLAAVLALPRLLRTVTAPRDRETVLAVFGAYMPIGSVIMMVAGPHLVAYGWQTLWIVNGVVVLVYAALVAFLPLHEEAPPANPGRAVLPNIKQVLGAPGPILLALAFGIYTFQYAAMAGLLPTLLVDRMGLSISTAGAITAATVAANAVGNMFAGALVRFGAPLWGITAFGFSFVGLASFGVFSEGLPVAVIAVMASASLAVTGVIPASIFAAAPRFAASSALLAIVLGLVNQATNLGNLTGPAVMAFIVQHFGWVRAPMLFVGVTIAGLTISLLLRQAMKHAKTRP</sequence>
<keyword evidence="6" id="KW-0472">Membrane</keyword>
<comment type="subcellular location">
    <subcellularLocation>
        <location evidence="1">Cell membrane</location>
        <topology evidence="1">Multi-pass membrane protein</topology>
    </subcellularLocation>
</comment>
<keyword evidence="5" id="KW-1133">Transmembrane helix</keyword>
<dbReference type="GO" id="GO:0022857">
    <property type="term" value="F:transmembrane transporter activity"/>
    <property type="evidence" value="ECO:0007669"/>
    <property type="project" value="InterPro"/>
</dbReference>
<evidence type="ECO:0000256" key="1">
    <source>
        <dbReference type="ARBA" id="ARBA00004651"/>
    </source>
</evidence>
<keyword evidence="8" id="KW-1185">Reference proteome</keyword>
<keyword evidence="4" id="KW-0812">Transmembrane</keyword>
<dbReference type="Gene3D" id="1.20.1250.20">
    <property type="entry name" value="MFS general substrate transporter like domains"/>
    <property type="match status" value="1"/>
</dbReference>
<dbReference type="AlphaFoldDB" id="A0A1W6ZSV0"/>
<dbReference type="InterPro" id="IPR011701">
    <property type="entry name" value="MFS"/>
</dbReference>
<evidence type="ECO:0000256" key="6">
    <source>
        <dbReference type="ARBA" id="ARBA00023136"/>
    </source>
</evidence>
<evidence type="ECO:0000256" key="4">
    <source>
        <dbReference type="ARBA" id="ARBA00022692"/>
    </source>
</evidence>
<evidence type="ECO:0000256" key="5">
    <source>
        <dbReference type="ARBA" id="ARBA00022989"/>
    </source>
</evidence>
<dbReference type="KEGG" id="psin:CAK95_16225"/>
<accession>A0A1W6ZSV0</accession>
<reference evidence="7 8" key="1">
    <citation type="submission" date="2017-05" db="EMBL/GenBank/DDBJ databases">
        <title>Full genome sequence of Pseudorhodoplanes sinuspersici.</title>
        <authorList>
            <person name="Dastgheib S.M.M."/>
            <person name="Shavandi M."/>
            <person name="Tirandaz H."/>
        </authorList>
    </citation>
    <scope>NUCLEOTIDE SEQUENCE [LARGE SCALE GENOMIC DNA]</scope>
    <source>
        <strain evidence="7 8">RIPI110</strain>
    </source>
</reference>
<proteinExistence type="predicted"/>
<dbReference type="Pfam" id="PF07690">
    <property type="entry name" value="MFS_1"/>
    <property type="match status" value="1"/>
</dbReference>
<dbReference type="InterPro" id="IPR036259">
    <property type="entry name" value="MFS_trans_sf"/>
</dbReference>
<dbReference type="PROSITE" id="PS50850">
    <property type="entry name" value="MFS"/>
    <property type="match status" value="1"/>
</dbReference>
<dbReference type="STRING" id="1235591.CAK95_16225"/>
<dbReference type="PANTHER" id="PTHR42718">
    <property type="entry name" value="MAJOR FACILITATOR SUPERFAMILY MULTIDRUG TRANSPORTER MFSC"/>
    <property type="match status" value="1"/>
</dbReference>
<organism evidence="7 8">
    <name type="scientific">Pseudorhodoplanes sinuspersici</name>
    <dbReference type="NCBI Taxonomy" id="1235591"/>
    <lineage>
        <taxon>Bacteria</taxon>
        <taxon>Pseudomonadati</taxon>
        <taxon>Pseudomonadota</taxon>
        <taxon>Alphaproteobacteria</taxon>
        <taxon>Hyphomicrobiales</taxon>
        <taxon>Pseudorhodoplanes</taxon>
    </lineage>
</organism>
<keyword evidence="2" id="KW-0813">Transport</keyword>
<protein>
    <submittedName>
        <fullName evidence="7">Uncharacterized protein</fullName>
    </submittedName>
</protein>
<dbReference type="SUPFAM" id="SSF103473">
    <property type="entry name" value="MFS general substrate transporter"/>
    <property type="match status" value="1"/>
</dbReference>
<dbReference type="PANTHER" id="PTHR42718:SF46">
    <property type="entry name" value="BLR6921 PROTEIN"/>
    <property type="match status" value="1"/>
</dbReference>
<dbReference type="CDD" id="cd06174">
    <property type="entry name" value="MFS"/>
    <property type="match status" value="1"/>
</dbReference>
<dbReference type="EMBL" id="CP021112">
    <property type="protein sequence ID" value="ARQ00454.1"/>
    <property type="molecule type" value="Genomic_DNA"/>
</dbReference>
<dbReference type="InterPro" id="IPR020846">
    <property type="entry name" value="MFS_dom"/>
</dbReference>
<gene>
    <name evidence="7" type="ORF">CAK95_16225</name>
</gene>
<dbReference type="GO" id="GO:0005886">
    <property type="term" value="C:plasma membrane"/>
    <property type="evidence" value="ECO:0007669"/>
    <property type="project" value="UniProtKB-SubCell"/>
</dbReference>